<comment type="caution">
    <text evidence="1">The sequence shown here is derived from an EMBL/GenBank/DDBJ whole genome shotgun (WGS) entry which is preliminary data.</text>
</comment>
<dbReference type="Proteomes" id="UP000828048">
    <property type="component" value="Chromosome 8"/>
</dbReference>
<reference evidence="1 2" key="1">
    <citation type="journal article" date="2021" name="Hortic Res">
        <title>High-quality reference genome and annotation aids understanding of berry development for evergreen blueberry (Vaccinium darrowii).</title>
        <authorList>
            <person name="Yu J."/>
            <person name="Hulse-Kemp A.M."/>
            <person name="Babiker E."/>
            <person name="Staton M."/>
        </authorList>
    </citation>
    <scope>NUCLEOTIDE SEQUENCE [LARGE SCALE GENOMIC DNA]</scope>
    <source>
        <strain evidence="2">cv. NJ 8807/NJ 8810</strain>
        <tissue evidence="1">Young leaf</tissue>
    </source>
</reference>
<proteinExistence type="predicted"/>
<organism evidence="1 2">
    <name type="scientific">Vaccinium darrowii</name>
    <dbReference type="NCBI Taxonomy" id="229202"/>
    <lineage>
        <taxon>Eukaryota</taxon>
        <taxon>Viridiplantae</taxon>
        <taxon>Streptophyta</taxon>
        <taxon>Embryophyta</taxon>
        <taxon>Tracheophyta</taxon>
        <taxon>Spermatophyta</taxon>
        <taxon>Magnoliopsida</taxon>
        <taxon>eudicotyledons</taxon>
        <taxon>Gunneridae</taxon>
        <taxon>Pentapetalae</taxon>
        <taxon>asterids</taxon>
        <taxon>Ericales</taxon>
        <taxon>Ericaceae</taxon>
        <taxon>Vaccinioideae</taxon>
        <taxon>Vaccinieae</taxon>
        <taxon>Vaccinium</taxon>
    </lineage>
</organism>
<evidence type="ECO:0000313" key="2">
    <source>
        <dbReference type="Proteomes" id="UP000828048"/>
    </source>
</evidence>
<gene>
    <name evidence="1" type="ORF">Vadar_020450</name>
</gene>
<dbReference type="EMBL" id="CM037158">
    <property type="protein sequence ID" value="KAH7852084.1"/>
    <property type="molecule type" value="Genomic_DNA"/>
</dbReference>
<protein>
    <submittedName>
        <fullName evidence="1">Uncharacterized protein</fullName>
    </submittedName>
</protein>
<evidence type="ECO:0000313" key="1">
    <source>
        <dbReference type="EMBL" id="KAH7852084.1"/>
    </source>
</evidence>
<accession>A0ACB7YGX8</accession>
<keyword evidence="2" id="KW-1185">Reference proteome</keyword>
<name>A0ACB7YGX8_9ERIC</name>
<sequence length="307" mass="33323">MEKKPLTWMNFPLPVLVFLSFCLLSLASAEKKTYVVFMGKSQKPASFDDHAEWYDSSLKSVSESAEMLYKYNNVAHGFSARLTTDEAKSMENQPGEAVSELVIGVLDTGVWPESKSFHDDGMGSVPKSWRGECEPGTNFSSSNCNRKLIGARYFYKGYEAATGPINVSRESKSARDDDGHGTHTSSTAAGSSVKHASLYGYASGTARGMASRARVAMYKVCWLLGCVSSDILAGMDQAIEDNVNVLSLSLGGATTDYFMDSIAIGAFGAMEKGIFVSCSAGNFGSRSVYCLQLCTVDYHRRCRYLGP</sequence>